<organism evidence="1 2">
    <name type="scientific">Trichonephila clavata</name>
    <name type="common">Joro spider</name>
    <name type="synonym">Nephila clavata</name>
    <dbReference type="NCBI Taxonomy" id="2740835"/>
    <lineage>
        <taxon>Eukaryota</taxon>
        <taxon>Metazoa</taxon>
        <taxon>Ecdysozoa</taxon>
        <taxon>Arthropoda</taxon>
        <taxon>Chelicerata</taxon>
        <taxon>Arachnida</taxon>
        <taxon>Araneae</taxon>
        <taxon>Araneomorphae</taxon>
        <taxon>Entelegynae</taxon>
        <taxon>Araneoidea</taxon>
        <taxon>Nephilidae</taxon>
        <taxon>Trichonephila</taxon>
    </lineage>
</organism>
<evidence type="ECO:0000313" key="1">
    <source>
        <dbReference type="EMBL" id="GFR27923.1"/>
    </source>
</evidence>
<accession>A0A8X6JJL1</accession>
<sequence>MTKITLSPMQVYSPVFILRREIGHKDFKILNVLSLTIHRSICTRSLDILRELKISDLLSCFLPFVEAGNTKEALLSATRSFTGKPPSANITSPG</sequence>
<dbReference type="EMBL" id="BMAO01028877">
    <property type="protein sequence ID" value="GFR27923.1"/>
    <property type="molecule type" value="Genomic_DNA"/>
</dbReference>
<gene>
    <name evidence="1" type="ORF">TNCT_411861</name>
</gene>
<reference evidence="1" key="1">
    <citation type="submission" date="2020-07" db="EMBL/GenBank/DDBJ databases">
        <title>Multicomponent nature underlies the extraordinary mechanical properties of spider dragline silk.</title>
        <authorList>
            <person name="Kono N."/>
            <person name="Nakamura H."/>
            <person name="Mori M."/>
            <person name="Yoshida Y."/>
            <person name="Ohtoshi R."/>
            <person name="Malay A.D."/>
            <person name="Moran D.A.P."/>
            <person name="Tomita M."/>
            <person name="Numata K."/>
            <person name="Arakawa K."/>
        </authorList>
    </citation>
    <scope>NUCLEOTIDE SEQUENCE</scope>
</reference>
<proteinExistence type="predicted"/>
<keyword evidence="2" id="KW-1185">Reference proteome</keyword>
<protein>
    <submittedName>
        <fullName evidence="1">Uncharacterized protein</fullName>
    </submittedName>
</protein>
<name>A0A8X6JJL1_TRICU</name>
<evidence type="ECO:0000313" key="2">
    <source>
        <dbReference type="Proteomes" id="UP000887116"/>
    </source>
</evidence>
<dbReference type="Proteomes" id="UP000887116">
    <property type="component" value="Unassembled WGS sequence"/>
</dbReference>
<dbReference type="AlphaFoldDB" id="A0A8X6JJL1"/>
<comment type="caution">
    <text evidence="1">The sequence shown here is derived from an EMBL/GenBank/DDBJ whole genome shotgun (WGS) entry which is preliminary data.</text>
</comment>